<dbReference type="FunFam" id="2.60.120.650:FF:000048">
    <property type="entry name" value="Lysine-specific demethylase 4A"/>
    <property type="match status" value="1"/>
</dbReference>
<evidence type="ECO:0000256" key="12">
    <source>
        <dbReference type="ARBA" id="ARBA00023163"/>
    </source>
</evidence>
<keyword evidence="4" id="KW-0479">Metal-binding</keyword>
<dbReference type="PROSITE" id="PS51183">
    <property type="entry name" value="JMJN"/>
    <property type="match status" value="1"/>
</dbReference>
<dbReference type="Pfam" id="PF13831">
    <property type="entry name" value="PHD_2"/>
    <property type="match status" value="1"/>
</dbReference>
<evidence type="ECO:0000256" key="16">
    <source>
        <dbReference type="SAM" id="MobiDB-lite"/>
    </source>
</evidence>
<dbReference type="Pfam" id="PF13832">
    <property type="entry name" value="zf-HC5HC2H_2"/>
    <property type="match status" value="1"/>
</dbReference>
<accession>A0AAD5L6U7</accession>
<keyword evidence="12" id="KW-0804">Transcription</keyword>
<feature type="region of interest" description="Disordered" evidence="16">
    <location>
        <begin position="615"/>
        <end position="634"/>
    </location>
</feature>
<evidence type="ECO:0000259" key="18">
    <source>
        <dbReference type="PROSITE" id="PS51184"/>
    </source>
</evidence>
<dbReference type="EMBL" id="WJBH02000006">
    <property type="protein sequence ID" value="KAI9556415.1"/>
    <property type="molecule type" value="Genomic_DNA"/>
</dbReference>
<dbReference type="PANTHER" id="PTHR10694">
    <property type="entry name" value="LYSINE-SPECIFIC DEMETHYLASE"/>
    <property type="match status" value="1"/>
</dbReference>
<dbReference type="AlphaFoldDB" id="A0AAD5L6U7"/>
<feature type="domain" description="JmjC" evidence="18">
    <location>
        <begin position="146"/>
        <end position="312"/>
    </location>
</feature>
<dbReference type="GO" id="GO:0048512">
    <property type="term" value="P:circadian behavior"/>
    <property type="evidence" value="ECO:0007669"/>
    <property type="project" value="UniProtKB-ARBA"/>
</dbReference>
<keyword evidence="6" id="KW-0862">Zinc</keyword>
<evidence type="ECO:0000313" key="20">
    <source>
        <dbReference type="EMBL" id="KAI9556415.1"/>
    </source>
</evidence>
<feature type="region of interest" description="Disordered" evidence="16">
    <location>
        <begin position="654"/>
        <end position="726"/>
    </location>
</feature>
<evidence type="ECO:0000256" key="9">
    <source>
        <dbReference type="ARBA" id="ARBA00023002"/>
    </source>
</evidence>
<keyword evidence="10" id="KW-0408">Iron</keyword>
<dbReference type="Gene3D" id="3.30.40.10">
    <property type="entry name" value="Zinc/RING finger domain, C3HC4 (zinc finger)"/>
    <property type="match status" value="1"/>
</dbReference>
<feature type="region of interest" description="Disordered" evidence="16">
    <location>
        <begin position="344"/>
        <end position="367"/>
    </location>
</feature>
<evidence type="ECO:0000259" key="19">
    <source>
        <dbReference type="PROSITE" id="PS51805"/>
    </source>
</evidence>
<dbReference type="CDD" id="cd15493">
    <property type="entry name" value="PHD_JMJD2"/>
    <property type="match status" value="1"/>
</dbReference>
<feature type="compositionally biased region" description="Low complexity" evidence="16">
    <location>
        <begin position="398"/>
        <end position="415"/>
    </location>
</feature>
<evidence type="ECO:0000256" key="14">
    <source>
        <dbReference type="ARBA" id="ARBA00049349"/>
    </source>
</evidence>
<dbReference type="Pfam" id="PF02375">
    <property type="entry name" value="JmjN"/>
    <property type="match status" value="1"/>
</dbReference>
<dbReference type="GO" id="GO:0140684">
    <property type="term" value="F:histone H3K9me2/H3K9me3 demethylase activity"/>
    <property type="evidence" value="ECO:0007669"/>
    <property type="project" value="UniProtKB-EC"/>
</dbReference>
<dbReference type="GO" id="GO:0008270">
    <property type="term" value="F:zinc ion binding"/>
    <property type="evidence" value="ECO:0007669"/>
    <property type="project" value="UniProtKB-KW"/>
</dbReference>
<feature type="compositionally biased region" description="Low complexity" evidence="16">
    <location>
        <begin position="656"/>
        <end position="674"/>
    </location>
</feature>
<dbReference type="GO" id="GO:0140681">
    <property type="term" value="F:histone H3K36me2/H3K36me3 demethylase activity"/>
    <property type="evidence" value="ECO:0007669"/>
    <property type="project" value="UniProtKB-ARBA"/>
</dbReference>
<evidence type="ECO:0000256" key="13">
    <source>
        <dbReference type="ARBA" id="ARBA00023242"/>
    </source>
</evidence>
<evidence type="ECO:0000313" key="21">
    <source>
        <dbReference type="Proteomes" id="UP000820818"/>
    </source>
</evidence>
<comment type="catalytic activity">
    <reaction evidence="14">
        <text>N(6),N(6),N(6)-trimethyl-L-lysyl(9)-[histone H3] + 2 2-oxoglutarate + 2 O2 = N(6)-methyl-L-lysyl(9)-[histone H3] + 2 formaldehyde + 2 succinate + 2 CO2</text>
        <dbReference type="Rhea" id="RHEA:60200"/>
        <dbReference type="Rhea" id="RHEA-COMP:15538"/>
        <dbReference type="Rhea" id="RHEA-COMP:15542"/>
        <dbReference type="ChEBI" id="CHEBI:15379"/>
        <dbReference type="ChEBI" id="CHEBI:16526"/>
        <dbReference type="ChEBI" id="CHEBI:16810"/>
        <dbReference type="ChEBI" id="CHEBI:16842"/>
        <dbReference type="ChEBI" id="CHEBI:30031"/>
        <dbReference type="ChEBI" id="CHEBI:61929"/>
        <dbReference type="ChEBI" id="CHEBI:61961"/>
        <dbReference type="EC" id="1.14.11.66"/>
    </reaction>
</comment>
<feature type="region of interest" description="Disordered" evidence="16">
    <location>
        <begin position="397"/>
        <end position="425"/>
    </location>
</feature>
<feature type="domain" description="PHD-type" evidence="19">
    <location>
        <begin position="841"/>
        <end position="968"/>
    </location>
</feature>
<evidence type="ECO:0000256" key="10">
    <source>
        <dbReference type="ARBA" id="ARBA00023004"/>
    </source>
</evidence>
<dbReference type="Proteomes" id="UP000820818">
    <property type="component" value="Linkage Group LG6"/>
</dbReference>
<dbReference type="SMART" id="SM00545">
    <property type="entry name" value="JmjN"/>
    <property type="match status" value="1"/>
</dbReference>
<evidence type="ECO:0000256" key="11">
    <source>
        <dbReference type="ARBA" id="ARBA00023015"/>
    </source>
</evidence>
<evidence type="ECO:0000256" key="6">
    <source>
        <dbReference type="ARBA" id="ARBA00022833"/>
    </source>
</evidence>
<dbReference type="GO" id="GO:0010468">
    <property type="term" value="P:regulation of gene expression"/>
    <property type="evidence" value="ECO:0007669"/>
    <property type="project" value="TreeGrafter"/>
</dbReference>
<evidence type="ECO:0000256" key="2">
    <source>
        <dbReference type="ARBA" id="ARBA00009711"/>
    </source>
</evidence>
<dbReference type="Pfam" id="PF02373">
    <property type="entry name" value="JmjC"/>
    <property type="match status" value="1"/>
</dbReference>
<sequence>MECAPNSSSGGVPKIQVFRPTWEEFKDFNNYILQIEKLGAHKAGLAKIVPPPEWKPRADGYDMSVIGEIEIPAPISQVVQGKQGVYQVFNIQKNSMKVKDFMRLANSAKHVTPSHFDYQDLDRKYWRNISYCPPIYGADVSGSLTDPDVEEWNINKLGSILDYVNADYGISIDGVNTAYLYFGMWKSCFAWHTEDMDLYSINYLHFGEPKSWYCVPPEHGARLERLANNFFPANYKECPAYLRHKMSVISPMVLKNHSIPYNKIVQEAGEFMITFPYGYHAGFNHGFNCAESTNFASPRWVEYGKRATQCACRPDMVKISMETFVKRFQPERYDLWVQGKDIGPHPEMPGRLSAAPHPSKDDLLWNKNYTDTDLPESFVEPTKKKAKRHLIHQKLEQEQQQQVNQAEEETANNQEGVAVKSESNEETNVIIEEEDLLNDEHFEVMKEIYYKAGEMESDGLEERKSDQDEQEVWEPDLESPDSKSKVMAKKSIKRSKSKSSAEGHSTKVKYRRTKSETTPRSLSPRSHIGHVAETTTTTAPPVKCAQTTTATPPVKCAQLKTNVMFSGFRIPKKVPSVDNQSVAVCGWTEAENTSTQRTNSSFSCYSTPKVLKEESSSQDVFSKTRIQKPSASSHIKSCPVTAVQLSANSSPLLATPSPAAMKPPSLSASPSKAATHPSSTTDLLRQQLTSIKSVTNKLSPSSSGDERRSRKQKSPRKGLDSRDTSTNLTIMWEQQKDWTWAKECEFNLMSSHQEPYCCVCSVLRPSVPQRPQQQEHLSRSTVLVPENVFGSNRVTITSSLLLRCSSCCVCIHAKCCGLAESTVADNWLCRRCDRNEMDRHKIKCCLCLQRGGALKGTTDGRWAHILCTICLPDVSFGHPELREPIIINPRGWKEYVLLKCVFCSNSRPDSSSNYVTWHRGICLPCVKQCGRAFHPMCGLVNGVRFTVSQDGSRLSANCCSLIYSPRSTTTSFSTSAVGKKKVPVNVSLGQQVYAKHPATGEYRLAVVTDNTQTVTYYSVDFNDGTSSQDTYPEDIQGAAVDVMWTDGKSYDGFYRGRTNHTVITAERCEFYHPDEDLPEDLKNQMDKQRAEDNRQLLTWLFESNKVVAVLWPCIFLDVFLYVFLDCCPNVYSCSMQDCNVSFLPEFFPLVS</sequence>
<protein>
    <recommendedName>
        <fullName evidence="3">[histone H3]-trimethyl-L-lysine(9) demethylase</fullName>
        <ecNumber evidence="3">1.14.11.66</ecNumber>
    </recommendedName>
</protein>
<name>A0AAD5L6U7_9CRUS</name>
<dbReference type="PROSITE" id="PS51805">
    <property type="entry name" value="EPHD"/>
    <property type="match status" value="1"/>
</dbReference>
<evidence type="ECO:0000256" key="7">
    <source>
        <dbReference type="ARBA" id="ARBA00022853"/>
    </source>
</evidence>
<dbReference type="SUPFAM" id="SSF51197">
    <property type="entry name" value="Clavaminate synthase-like"/>
    <property type="match status" value="1"/>
</dbReference>
<dbReference type="GO" id="GO:0005634">
    <property type="term" value="C:nucleus"/>
    <property type="evidence" value="ECO:0007669"/>
    <property type="project" value="TreeGrafter"/>
</dbReference>
<feature type="compositionally biased region" description="Acidic residues" evidence="16">
    <location>
        <begin position="468"/>
        <end position="479"/>
    </location>
</feature>
<keyword evidence="11" id="KW-0805">Transcription regulation</keyword>
<dbReference type="PROSITE" id="PS51184">
    <property type="entry name" value="JMJC"/>
    <property type="match status" value="1"/>
</dbReference>
<evidence type="ECO:0000256" key="5">
    <source>
        <dbReference type="ARBA" id="ARBA00022771"/>
    </source>
</evidence>
<dbReference type="PANTHER" id="PTHR10694:SF129">
    <property type="entry name" value="LYSINE-SPECIFIC DEMETHYLASE 4B-RELATED"/>
    <property type="match status" value="1"/>
</dbReference>
<keyword evidence="8" id="KW-0223">Dioxygenase</keyword>
<keyword evidence="13" id="KW-0539">Nucleus</keyword>
<dbReference type="InterPro" id="IPR003347">
    <property type="entry name" value="JmjC_dom"/>
</dbReference>
<feature type="compositionally biased region" description="Basic residues" evidence="16">
    <location>
        <begin position="486"/>
        <end position="497"/>
    </location>
</feature>
<evidence type="ECO:0000256" key="3">
    <source>
        <dbReference type="ARBA" id="ARBA00012900"/>
    </source>
</evidence>
<dbReference type="GO" id="GO:0000785">
    <property type="term" value="C:chromatin"/>
    <property type="evidence" value="ECO:0007669"/>
    <property type="project" value="TreeGrafter"/>
</dbReference>
<comment type="similarity">
    <text evidence="2">Belongs to the JHDM3 histone demethylase family.</text>
</comment>
<dbReference type="InterPro" id="IPR034732">
    <property type="entry name" value="EPHD"/>
</dbReference>
<feature type="domain" description="JmjN" evidence="17">
    <location>
        <begin position="15"/>
        <end position="57"/>
    </location>
</feature>
<dbReference type="InterPro" id="IPR013083">
    <property type="entry name" value="Znf_RING/FYVE/PHD"/>
</dbReference>
<keyword evidence="21" id="KW-1185">Reference proteome</keyword>
<dbReference type="EC" id="1.14.11.66" evidence="3"/>
<dbReference type="InterPro" id="IPR019787">
    <property type="entry name" value="Znf_PHD-finger"/>
</dbReference>
<comment type="function">
    <text evidence="15">Probable histone demethylase that specifically demethylates 'Lys-9' and 'Lys-36' residues of histone H3, thereby playing a central role in histone code. Demethylation of Lys residue generates formaldehyde and succinate.</text>
</comment>
<organism evidence="20 21">
    <name type="scientific">Daphnia sinensis</name>
    <dbReference type="NCBI Taxonomy" id="1820382"/>
    <lineage>
        <taxon>Eukaryota</taxon>
        <taxon>Metazoa</taxon>
        <taxon>Ecdysozoa</taxon>
        <taxon>Arthropoda</taxon>
        <taxon>Crustacea</taxon>
        <taxon>Branchiopoda</taxon>
        <taxon>Diplostraca</taxon>
        <taxon>Cladocera</taxon>
        <taxon>Anomopoda</taxon>
        <taxon>Daphniidae</taxon>
        <taxon>Daphnia</taxon>
        <taxon>Daphnia similis group</taxon>
    </lineage>
</organism>
<dbReference type="Gene3D" id="2.30.30.140">
    <property type="match status" value="1"/>
</dbReference>
<feature type="compositionally biased region" description="Polar residues" evidence="16">
    <location>
        <begin position="676"/>
        <end position="703"/>
    </location>
</feature>
<reference evidence="20 21" key="1">
    <citation type="submission" date="2022-05" db="EMBL/GenBank/DDBJ databases">
        <title>A multi-omics perspective on studying reproductive biology in Daphnia sinensis.</title>
        <authorList>
            <person name="Jia J."/>
        </authorList>
    </citation>
    <scope>NUCLEOTIDE SEQUENCE [LARGE SCALE GENOMIC DNA]</scope>
    <source>
        <strain evidence="20 21">WSL</strain>
    </source>
</reference>
<evidence type="ECO:0000256" key="8">
    <source>
        <dbReference type="ARBA" id="ARBA00022964"/>
    </source>
</evidence>
<comment type="cofactor">
    <cofactor evidence="1">
        <name>Fe(2+)</name>
        <dbReference type="ChEBI" id="CHEBI:29033"/>
    </cofactor>
</comment>
<evidence type="ECO:0000256" key="4">
    <source>
        <dbReference type="ARBA" id="ARBA00022723"/>
    </source>
</evidence>
<dbReference type="SUPFAM" id="SSF63748">
    <property type="entry name" value="Tudor/PWWP/MBT"/>
    <property type="match status" value="1"/>
</dbReference>
<evidence type="ECO:0000256" key="1">
    <source>
        <dbReference type="ARBA" id="ARBA00001954"/>
    </source>
</evidence>
<evidence type="ECO:0000259" key="17">
    <source>
        <dbReference type="PROSITE" id="PS51183"/>
    </source>
</evidence>
<gene>
    <name evidence="20" type="ORF">GHT06_016203</name>
</gene>
<keyword evidence="5" id="KW-0863">Zinc-finger</keyword>
<proteinExistence type="inferred from homology"/>
<keyword evidence="7" id="KW-0156">Chromatin regulator</keyword>
<evidence type="ECO:0000256" key="15">
    <source>
        <dbReference type="ARBA" id="ARBA00053408"/>
    </source>
</evidence>
<keyword evidence="9" id="KW-0560">Oxidoreductase</keyword>
<comment type="caution">
    <text evidence="20">The sequence shown here is derived from an EMBL/GenBank/DDBJ whole genome shotgun (WGS) entry which is preliminary data.</text>
</comment>
<dbReference type="InterPro" id="IPR003349">
    <property type="entry name" value="JmjN"/>
</dbReference>
<dbReference type="Gene3D" id="3.10.330.70">
    <property type="match status" value="1"/>
</dbReference>
<dbReference type="SMART" id="SM00558">
    <property type="entry name" value="JmjC"/>
    <property type="match status" value="1"/>
</dbReference>
<dbReference type="Gene3D" id="2.60.120.650">
    <property type="entry name" value="Cupin"/>
    <property type="match status" value="1"/>
</dbReference>
<feature type="region of interest" description="Disordered" evidence="16">
    <location>
        <begin position="457"/>
        <end position="525"/>
    </location>
</feature>